<evidence type="ECO:0000313" key="11">
    <source>
        <dbReference type="Proteomes" id="UP001341281"/>
    </source>
</evidence>
<accession>A0AAQ3TIW9</accession>
<dbReference type="GO" id="GO:0016020">
    <property type="term" value="C:membrane"/>
    <property type="evidence" value="ECO:0007669"/>
    <property type="project" value="UniProtKB-SubCell"/>
</dbReference>
<dbReference type="InterPro" id="IPR032675">
    <property type="entry name" value="LRR_dom_sf"/>
</dbReference>
<dbReference type="Proteomes" id="UP001341281">
    <property type="component" value="Chromosome 05"/>
</dbReference>
<evidence type="ECO:0000256" key="7">
    <source>
        <dbReference type="ARBA" id="ARBA00023136"/>
    </source>
</evidence>
<keyword evidence="5" id="KW-0677">Repeat</keyword>
<evidence type="ECO:0000256" key="4">
    <source>
        <dbReference type="ARBA" id="ARBA00022729"/>
    </source>
</evidence>
<dbReference type="Gene3D" id="3.80.10.10">
    <property type="entry name" value="Ribonuclease Inhibitor"/>
    <property type="match status" value="2"/>
</dbReference>
<dbReference type="InterPro" id="IPR001611">
    <property type="entry name" value="Leu-rich_rpt"/>
</dbReference>
<dbReference type="AlphaFoldDB" id="A0AAQ3TIW9"/>
<evidence type="ECO:0000313" key="10">
    <source>
        <dbReference type="EMBL" id="WVZ74603.1"/>
    </source>
</evidence>
<feature type="domain" description="Leucine-rich repeat-containing N-terminal plant-type" evidence="9">
    <location>
        <begin position="75"/>
        <end position="114"/>
    </location>
</feature>
<dbReference type="FunFam" id="3.80.10.10:FF:000275">
    <property type="entry name" value="Leucine-rich repeat receptor-like protein kinase"/>
    <property type="match status" value="1"/>
</dbReference>
<evidence type="ECO:0000256" key="5">
    <source>
        <dbReference type="ARBA" id="ARBA00022737"/>
    </source>
</evidence>
<keyword evidence="2" id="KW-0433">Leucine-rich repeat</keyword>
<protein>
    <recommendedName>
        <fullName evidence="9">Leucine-rich repeat-containing N-terminal plant-type domain-containing protein</fullName>
    </recommendedName>
</protein>
<dbReference type="Pfam" id="PF00560">
    <property type="entry name" value="LRR_1"/>
    <property type="match status" value="3"/>
</dbReference>
<dbReference type="InterPro" id="IPR013210">
    <property type="entry name" value="LRR_N_plant-typ"/>
</dbReference>
<dbReference type="EMBL" id="CP144749">
    <property type="protein sequence ID" value="WVZ74603.1"/>
    <property type="molecule type" value="Genomic_DNA"/>
</dbReference>
<keyword evidence="7" id="KW-0472">Membrane</keyword>
<dbReference type="Pfam" id="PF08263">
    <property type="entry name" value="LRRNT_2"/>
    <property type="match status" value="1"/>
</dbReference>
<evidence type="ECO:0000256" key="1">
    <source>
        <dbReference type="ARBA" id="ARBA00004167"/>
    </source>
</evidence>
<proteinExistence type="predicted"/>
<evidence type="ECO:0000256" key="6">
    <source>
        <dbReference type="ARBA" id="ARBA00022989"/>
    </source>
</evidence>
<keyword evidence="6" id="KW-1133">Transmembrane helix</keyword>
<dbReference type="SUPFAM" id="SSF52058">
    <property type="entry name" value="L domain-like"/>
    <property type="match status" value="1"/>
</dbReference>
<evidence type="ECO:0000259" key="9">
    <source>
        <dbReference type="Pfam" id="PF08263"/>
    </source>
</evidence>
<evidence type="ECO:0000256" key="2">
    <source>
        <dbReference type="ARBA" id="ARBA00022614"/>
    </source>
</evidence>
<organism evidence="10 11">
    <name type="scientific">Paspalum notatum var. saurae</name>
    <dbReference type="NCBI Taxonomy" id="547442"/>
    <lineage>
        <taxon>Eukaryota</taxon>
        <taxon>Viridiplantae</taxon>
        <taxon>Streptophyta</taxon>
        <taxon>Embryophyta</taxon>
        <taxon>Tracheophyta</taxon>
        <taxon>Spermatophyta</taxon>
        <taxon>Magnoliopsida</taxon>
        <taxon>Liliopsida</taxon>
        <taxon>Poales</taxon>
        <taxon>Poaceae</taxon>
        <taxon>PACMAD clade</taxon>
        <taxon>Panicoideae</taxon>
        <taxon>Andropogonodae</taxon>
        <taxon>Paspaleae</taxon>
        <taxon>Paspalinae</taxon>
        <taxon>Paspalum</taxon>
    </lineage>
</organism>
<name>A0AAQ3TIW9_PASNO</name>
<sequence>MAVKLRYGVIGNFNFLLASKTKQIKRTAGRTEVPAKCTMRHSKPPGKLAMLIVLPLLLLCYGVGNVHCATVHENSQDFHSLLDFKKGITNDPNEVLNNWTNNTHFCRWNGVNCTLTPPYRVTELILRGHNLAGQISPSLGNLTFLNVLDLSTNNFRGVIPDALTNCSNLAELGLYANNLTGVIPPSIGLLTKLEQLLFENNLYGVIPPGLGNITDLSIIDLAENQLNGPIPSDFWQMPKIAQLYLGNNNLSVP</sequence>
<dbReference type="PANTHER" id="PTHR47988">
    <property type="entry name" value="SOMATIC EMBRYOGENESIS RECEPTOR KINASE 1"/>
    <property type="match status" value="1"/>
</dbReference>
<comment type="subcellular location">
    <subcellularLocation>
        <location evidence="1">Membrane</location>
        <topology evidence="1">Single-pass membrane protein</topology>
    </subcellularLocation>
</comment>
<keyword evidence="4" id="KW-0732">Signal</keyword>
<gene>
    <name evidence="10" type="ORF">U9M48_022765</name>
</gene>
<keyword evidence="11" id="KW-1185">Reference proteome</keyword>
<keyword evidence="8" id="KW-0325">Glycoprotein</keyword>
<reference evidence="10 11" key="1">
    <citation type="submission" date="2024-02" db="EMBL/GenBank/DDBJ databases">
        <title>High-quality chromosome-scale genome assembly of Pensacola bahiagrass (Paspalum notatum Flugge var. saurae).</title>
        <authorList>
            <person name="Vega J.M."/>
            <person name="Podio M."/>
            <person name="Orjuela J."/>
            <person name="Siena L.A."/>
            <person name="Pessino S.C."/>
            <person name="Combes M.C."/>
            <person name="Mariac C."/>
            <person name="Albertini E."/>
            <person name="Pupilli F."/>
            <person name="Ortiz J.P.A."/>
            <person name="Leblanc O."/>
        </authorList>
    </citation>
    <scope>NUCLEOTIDE SEQUENCE [LARGE SCALE GENOMIC DNA]</scope>
    <source>
        <strain evidence="10">R1</strain>
        <tissue evidence="10">Leaf</tissue>
    </source>
</reference>
<keyword evidence="3" id="KW-0812">Transmembrane</keyword>
<evidence type="ECO:0000256" key="3">
    <source>
        <dbReference type="ARBA" id="ARBA00022692"/>
    </source>
</evidence>
<evidence type="ECO:0000256" key="8">
    <source>
        <dbReference type="ARBA" id="ARBA00023180"/>
    </source>
</evidence>